<dbReference type="EMBL" id="BTCL01000002">
    <property type="protein sequence ID" value="GMK43699.1"/>
    <property type="molecule type" value="Genomic_DNA"/>
</dbReference>
<accession>A0ABQ6NGU9</accession>
<comment type="caution">
    <text evidence="5">The sequence shown here is derived from an EMBL/GenBank/DDBJ whole genome shotgun (WGS) entry which is preliminary data.</text>
</comment>
<dbReference type="PANTHER" id="PTHR11104">
    <property type="entry name" value="AMINOGLYCOSIDE N3-ACETYLTRANSFERASE"/>
    <property type="match status" value="1"/>
</dbReference>
<dbReference type="Proteomes" id="UP001285921">
    <property type="component" value="Unassembled WGS sequence"/>
</dbReference>
<proteinExistence type="inferred from homology"/>
<dbReference type="SUPFAM" id="SSF110710">
    <property type="entry name" value="TTHA0583/YokD-like"/>
    <property type="match status" value="1"/>
</dbReference>
<keyword evidence="6" id="KW-1185">Reference proteome</keyword>
<dbReference type="EC" id="2.3.1.-" evidence="4"/>
<dbReference type="PANTHER" id="PTHR11104:SF0">
    <property type="entry name" value="SPBETA PROPHAGE-DERIVED AMINOGLYCOSIDE N(3')-ACETYLTRANSFERASE-LIKE PROTEIN YOKD"/>
    <property type="match status" value="1"/>
</dbReference>
<comment type="similarity">
    <text evidence="1 4">Belongs to the antibiotic N-acetyltransferase family.</text>
</comment>
<sequence>MSEHDIIKQTRLPVTVSGMVRNLRKLGIREGDHLLVHSSMSSLGWVCGGPQAVVQALLQAVGAEGTLVMPAQCGDWSDPAEWGNPPVPQEWLEMIYNEMPAFDPAVTPTRGMGRIAELFRTYPGTLRSEHPQVSFCANGKYAEYIVSGHPLTPQFGEASPLGKLYAAGAKVLLLGAGFDSCTSLHLAETRIDRMPTKKMGTAMLVDGERSWQWFTDYAYDSGDFDEFGAQFHSGVQHGKVGQADCKLFEMTTAVDAAVQWLPKHRQFT</sequence>
<gene>
    <name evidence="5" type="primary">yokD</name>
    <name evidence="5" type="ORF">PghCCS26_08260</name>
</gene>
<keyword evidence="3 4" id="KW-0012">Acyltransferase</keyword>
<evidence type="ECO:0000313" key="5">
    <source>
        <dbReference type="EMBL" id="GMK43699.1"/>
    </source>
</evidence>
<dbReference type="Pfam" id="PF02522">
    <property type="entry name" value="Antibiotic_NAT"/>
    <property type="match status" value="1"/>
</dbReference>
<evidence type="ECO:0000256" key="1">
    <source>
        <dbReference type="ARBA" id="ARBA00006383"/>
    </source>
</evidence>
<name>A0ABQ6NGU9_9BACL</name>
<organism evidence="5 6">
    <name type="scientific">Paenibacillus glycanilyticus</name>
    <dbReference type="NCBI Taxonomy" id="126569"/>
    <lineage>
        <taxon>Bacteria</taxon>
        <taxon>Bacillati</taxon>
        <taxon>Bacillota</taxon>
        <taxon>Bacilli</taxon>
        <taxon>Bacillales</taxon>
        <taxon>Paenibacillaceae</taxon>
        <taxon>Paenibacillus</taxon>
    </lineage>
</organism>
<evidence type="ECO:0000313" key="6">
    <source>
        <dbReference type="Proteomes" id="UP001285921"/>
    </source>
</evidence>
<keyword evidence="2 4" id="KW-0808">Transferase</keyword>
<dbReference type="InterPro" id="IPR003679">
    <property type="entry name" value="Amioglycoside_AcTrfase"/>
</dbReference>
<reference evidence="5 6" key="1">
    <citation type="submission" date="2023-05" db="EMBL/GenBank/DDBJ databases">
        <title>Draft genome of Paenibacillus sp. CCS26.</title>
        <authorList>
            <person name="Akita H."/>
            <person name="Shinto Y."/>
            <person name="Kimura Z."/>
        </authorList>
    </citation>
    <scope>NUCLEOTIDE SEQUENCE [LARGE SCALE GENOMIC DNA]</scope>
    <source>
        <strain evidence="5 6">CCS26</strain>
    </source>
</reference>
<keyword evidence="4" id="KW-0046">Antibiotic resistance</keyword>
<evidence type="ECO:0000256" key="4">
    <source>
        <dbReference type="RuleBase" id="RU365031"/>
    </source>
</evidence>
<dbReference type="InterPro" id="IPR028345">
    <property type="entry name" value="Antibiotic_NAT-like"/>
</dbReference>
<evidence type="ECO:0000256" key="2">
    <source>
        <dbReference type="ARBA" id="ARBA00022679"/>
    </source>
</evidence>
<evidence type="ECO:0000256" key="3">
    <source>
        <dbReference type="ARBA" id="ARBA00023315"/>
    </source>
</evidence>
<protein>
    <recommendedName>
        <fullName evidence="4">Aminoglycoside N(3)-acetyltransferase</fullName>
        <ecNumber evidence="4">2.3.1.-</ecNumber>
    </recommendedName>
</protein>
<comment type="catalytic activity">
    <reaction evidence="4">
        <text>a 2-deoxystreptamine antibiotic + acetyl-CoA = an N(3)-acetyl-2-deoxystreptamine antibiotic + CoA + H(+)</text>
        <dbReference type="Rhea" id="RHEA:12665"/>
        <dbReference type="ChEBI" id="CHEBI:15378"/>
        <dbReference type="ChEBI" id="CHEBI:57287"/>
        <dbReference type="ChEBI" id="CHEBI:57288"/>
        <dbReference type="ChEBI" id="CHEBI:57921"/>
        <dbReference type="ChEBI" id="CHEBI:77452"/>
        <dbReference type="EC" id="2.3.1.81"/>
    </reaction>
</comment>
<dbReference type="RefSeq" id="WP_248756480.1">
    <property type="nucleotide sequence ID" value="NZ_BTCL01000002.1"/>
</dbReference>